<dbReference type="EMBL" id="SIDB01000002">
    <property type="protein sequence ID" value="KAI3436595.1"/>
    <property type="molecule type" value="Genomic_DNA"/>
</dbReference>
<proteinExistence type="predicted"/>
<keyword evidence="4" id="KW-0653">Protein transport</keyword>
<dbReference type="GO" id="GO:0000149">
    <property type="term" value="F:SNARE binding"/>
    <property type="evidence" value="ECO:0007669"/>
    <property type="project" value="TreeGrafter"/>
</dbReference>
<evidence type="ECO:0000256" key="2">
    <source>
        <dbReference type="ARBA" id="ARBA00022448"/>
    </source>
</evidence>
<comment type="subcellular location">
    <subcellularLocation>
        <location evidence="1">Endoplasmic reticulum</location>
    </subcellularLocation>
</comment>
<dbReference type="Pfam" id="PF08314">
    <property type="entry name" value="Sec39"/>
    <property type="match status" value="1"/>
</dbReference>
<dbReference type="GO" id="GO:0006890">
    <property type="term" value="P:retrograde vesicle-mediated transport, Golgi to endoplasmic reticulum"/>
    <property type="evidence" value="ECO:0007669"/>
    <property type="project" value="InterPro"/>
</dbReference>
<dbReference type="Proteomes" id="UP001055712">
    <property type="component" value="Unassembled WGS sequence"/>
</dbReference>
<organism evidence="7 8">
    <name type="scientific">Chlorella vulgaris</name>
    <name type="common">Green alga</name>
    <dbReference type="NCBI Taxonomy" id="3077"/>
    <lineage>
        <taxon>Eukaryota</taxon>
        <taxon>Viridiplantae</taxon>
        <taxon>Chlorophyta</taxon>
        <taxon>core chlorophytes</taxon>
        <taxon>Trebouxiophyceae</taxon>
        <taxon>Chlorellales</taxon>
        <taxon>Chlorellaceae</taxon>
        <taxon>Chlorella clade</taxon>
        <taxon>Chlorella</taxon>
    </lineage>
</organism>
<comment type="caution">
    <text evidence="7">The sequence shown here is derived from an EMBL/GenBank/DDBJ whole genome shotgun (WGS) entry which is preliminary data.</text>
</comment>
<reference evidence="7" key="2">
    <citation type="submission" date="2020-11" db="EMBL/GenBank/DDBJ databases">
        <authorList>
            <person name="Cecchin M."/>
            <person name="Marcolungo L."/>
            <person name="Rossato M."/>
            <person name="Girolomoni L."/>
            <person name="Cosentino E."/>
            <person name="Cuine S."/>
            <person name="Li-Beisson Y."/>
            <person name="Delledonne M."/>
            <person name="Ballottari M."/>
        </authorList>
    </citation>
    <scope>NUCLEOTIDE SEQUENCE</scope>
    <source>
        <strain evidence="7">211/11P</strain>
        <tissue evidence="7">Whole cell</tissue>
    </source>
</reference>
<accession>A0A9D4TXA6</accession>
<dbReference type="PANTHER" id="PTHR15922">
    <property type="entry name" value="NEUROBLASTOMA-AMPLIFIED SEQUENCE"/>
    <property type="match status" value="1"/>
</dbReference>
<dbReference type="GO" id="GO:0070939">
    <property type="term" value="C:Dsl1/NZR complex"/>
    <property type="evidence" value="ECO:0007669"/>
    <property type="project" value="TreeGrafter"/>
</dbReference>
<evidence type="ECO:0000256" key="4">
    <source>
        <dbReference type="ARBA" id="ARBA00022927"/>
    </source>
</evidence>
<evidence type="ECO:0000313" key="8">
    <source>
        <dbReference type="Proteomes" id="UP001055712"/>
    </source>
</evidence>
<sequence>MSVSRDAAIDVDQRHQVQECLERVEPSVEAQREALERALHLTGIALGLPQGPVDASSAAAPPAYDNERRRWFQAARLRTLQHIERLSTVVALNNGAWNPAAFASLRDCPLSEAAATLAAAGRLASLPILLQRHPRVLAPAALKVLAAIPETIEPKQYEQLLRQLAGLQQAPPLERAADWVETAETAAELREHLDYGLLLATEPIAAASSEWSPPTADQLAAWLCERAQHLDAATGQLSYAITLLEAGQAALHFGESGISSLLGLAHDLLALIKLASMREEGGATWRTDLRQYAALAPQQRLRLLLSLLGPGDSLASDLSMHVAPFLDRLRSSSSSSGSSDAVDAQVVLRQALEQEAAQRLSWVVRLVQCESRQLAAFSSSAQLAKTAGACCYACPASDAWELMSSMLKAAEEAVKTDDELEPEERQAAEDGLYSVKGHVTAARLLTKHGLTTSVSTVRDADRSAALRLLRTLLARVSRSKNTESRWVDVWMDLRTIQQHGLTQLPEEDVRIEFCRALLRVGQYRLCKSYLQGLPQEAAEQLVLAAAKELFLSASRADDKAVKQATECLFLLPGSTAVQEQLASIAAAGKLQKFGLDLAPLQLQQLREQAATGGAKVLEQLVSEHPQLAAADSGALAQVGAALGLAPQQQLPLLLRAAEAAHMSGVVVRAQRLLLLLAEQHHKPAWRLAAAVALAPGCNSATCQRLLVFAIASAPAEELFALLDQWKAADDSSNSSSSSSSCRGGWELLPAAQLVLDNSAKTAGFRQQQQLWLAKQLQHCLLGGSDGSRSGSFGAEACALGCVMALDREGLALLERLVAEPQQPQLSHEQRRRALLLGFTSAALQALQPAEFDAAAAPAAAAAAEARLAASPAELLRLLTQQQAQQQAGVSLRSASMAADEELSQAPSDAEASESGDAGSSVSGNTPPLVPARSAAASAAAAAAMAAATRFRGLLLSAAAAQQLQQLLPGVDAAGALAGDSAMRRRLVLQLAAAAGTPPALRGSGSISSRSGASRAFVAASPLQPSAAGRLGSSDSAASSPRPAAEDAMQRSVSRKKSEAWGSHGDQAGGGASGTAAAAAAAVAAADGASPASASHSTSRSLSGGGWAQRQLNAGAAAEMLGQALQLAAQCEVEAWEVHLAFVEALLLHSQQLWQQERQAWASVQQLLEASLAVLLAEPQAAAALLGVLLRGVWRSATSRCPRHLSLCLHLAQRAIAALSGPAASGGAAHSWQQHAAALAACVKAAEQLQQAAEGIDAKPFLQPVVQQLVAALPAAPSSSSVQEPAAVDPVVLNQLLLGHVSGSNVAALAAPVAVLEQQQRLLEGPGYPCSSSTVYLAGFCRSIAQQRGSEGSLTAAVVEQSIDCLQHMSPMHVATAAAFAAGKGPCPLALPPSSEQLVAAELSDEQRLQLLAAALLALERSDGSSAVPPDLQLQQLTAQLRQQHALLAAYGALAAACQGASAAQVTAAREAADALQQAGAAAAAEAAEGLSGSSGTADAVDEGMIDGRLDSCLQQLLTTGCPATAVLRAAALLQALAQHPGQAPNGAVVLLGRQEAAAAAQRAVAAAASAAMAAALAAMSGQSSAEAEQQVSPGDAVQNLFALLRSLHTSEPASGGTSPGSSEGISLTSSSSVAAAVEAEALAALRLLVWQQLQQQAAAYDGSGGAAASEAHVQVLELLGSVGSSGMWPGWQPPELPLLGPSAAASERAGAALSHRQVLLFTRTAAALAIEWPAAVQGCHLSAADFASVEAAEGALLRLAAAAESTEQLRLLLRLLAEVLSSAFPSAAEGEGAAAAAAMAADSSSAARQGEVESAGELGDGIALVPLHRVWSSCLRMLLPLGDLPGVLASLDDHRGQQLQQRREGQRQPPPALLSEGEAASLLEAADATHGAAAAAALALLLPYPRLQRERWQLLLQACQAASNAAADLSAMLPALSALLLLVVQQQAGMLVELASSSGESRQQQQEPLFKLLVGAALQQQLLEPGFAVPVGDNGLTLRTAVAASAASQLVAARQYTAAGWLAMRACGTPRLLRVLDSSHRVLQQLLRSCASDGVSAAHNGAASGANASGLPVAAAALLQQLPGQCSEAAAQLSADLQL</sequence>
<evidence type="ECO:0000313" key="7">
    <source>
        <dbReference type="EMBL" id="KAI3436595.1"/>
    </source>
</evidence>
<feature type="compositionally biased region" description="Low complexity" evidence="5">
    <location>
        <begin position="907"/>
        <end position="923"/>
    </location>
</feature>
<keyword evidence="2" id="KW-0813">Transport</keyword>
<name>A0A9D4TXA6_CHLVU</name>
<evidence type="ECO:0000259" key="6">
    <source>
        <dbReference type="Pfam" id="PF08314"/>
    </source>
</evidence>
<dbReference type="GO" id="GO:0015031">
    <property type="term" value="P:protein transport"/>
    <property type="evidence" value="ECO:0007669"/>
    <property type="project" value="UniProtKB-KW"/>
</dbReference>
<feature type="region of interest" description="Disordered" evidence="5">
    <location>
        <begin position="1024"/>
        <end position="1072"/>
    </location>
</feature>
<evidence type="ECO:0000256" key="5">
    <source>
        <dbReference type="SAM" id="MobiDB-lite"/>
    </source>
</evidence>
<feature type="compositionally biased region" description="Low complexity" evidence="5">
    <location>
        <begin position="1025"/>
        <end position="1042"/>
    </location>
</feature>
<keyword evidence="8" id="KW-1185">Reference proteome</keyword>
<protein>
    <recommendedName>
        <fullName evidence="6">Sec39 domain-containing protein</fullName>
    </recommendedName>
</protein>
<dbReference type="PANTHER" id="PTHR15922:SF2">
    <property type="entry name" value="NBAS SUBUNIT OF NRZ TETHERING COMPLEX"/>
    <property type="match status" value="1"/>
</dbReference>
<dbReference type="InterPro" id="IPR013244">
    <property type="entry name" value="Sec39_domain"/>
</dbReference>
<evidence type="ECO:0000256" key="3">
    <source>
        <dbReference type="ARBA" id="ARBA00022824"/>
    </source>
</evidence>
<evidence type="ECO:0000256" key="1">
    <source>
        <dbReference type="ARBA" id="ARBA00004240"/>
    </source>
</evidence>
<feature type="region of interest" description="Disordered" evidence="5">
    <location>
        <begin position="890"/>
        <end position="926"/>
    </location>
</feature>
<gene>
    <name evidence="7" type="ORF">D9Q98_006012</name>
</gene>
<reference evidence="7" key="1">
    <citation type="journal article" date="2019" name="Plant J.">
        <title>Chlorella vulgaris genome assembly and annotation reveals the molecular basis for metabolic acclimation to high light conditions.</title>
        <authorList>
            <person name="Cecchin M."/>
            <person name="Marcolungo L."/>
            <person name="Rossato M."/>
            <person name="Girolomoni L."/>
            <person name="Cosentino E."/>
            <person name="Cuine S."/>
            <person name="Li-Beisson Y."/>
            <person name="Delledonne M."/>
            <person name="Ballottari M."/>
        </authorList>
    </citation>
    <scope>NUCLEOTIDE SEQUENCE</scope>
    <source>
        <strain evidence="7">211/11P</strain>
    </source>
</reference>
<keyword evidence="3" id="KW-0256">Endoplasmic reticulum</keyword>
<dbReference type="OrthoDB" id="19988at2759"/>
<feature type="domain" description="Sec39" evidence="6">
    <location>
        <begin position="114"/>
        <end position="438"/>
    </location>
</feature>